<accession>A0ABV9HY09</accession>
<dbReference type="RefSeq" id="WP_379979911.1">
    <property type="nucleotide sequence ID" value="NZ_JBHSFV010000009.1"/>
</dbReference>
<name>A0ABV9HY09_9FLAO</name>
<keyword evidence="3" id="KW-1185">Reference proteome</keyword>
<feature type="chain" id="PRO_5047146203" evidence="1">
    <location>
        <begin position="20"/>
        <end position="264"/>
    </location>
</feature>
<gene>
    <name evidence="2" type="ORF">ACFO3O_14125</name>
</gene>
<reference evidence="3" key="1">
    <citation type="journal article" date="2019" name="Int. J. Syst. Evol. Microbiol.">
        <title>The Global Catalogue of Microorganisms (GCM) 10K type strain sequencing project: providing services to taxonomists for standard genome sequencing and annotation.</title>
        <authorList>
            <consortium name="The Broad Institute Genomics Platform"/>
            <consortium name="The Broad Institute Genome Sequencing Center for Infectious Disease"/>
            <person name="Wu L."/>
            <person name="Ma J."/>
        </authorList>
    </citation>
    <scope>NUCLEOTIDE SEQUENCE [LARGE SCALE GENOMIC DNA]</scope>
    <source>
        <strain evidence="3">YJ-61-S</strain>
    </source>
</reference>
<dbReference type="EMBL" id="JBHSFV010000009">
    <property type="protein sequence ID" value="MFC4635054.1"/>
    <property type="molecule type" value="Genomic_DNA"/>
</dbReference>
<protein>
    <submittedName>
        <fullName evidence="2">Transporter</fullName>
    </submittedName>
</protein>
<comment type="caution">
    <text evidence="2">The sequence shown here is derived from an EMBL/GenBank/DDBJ whole genome shotgun (WGS) entry which is preliminary data.</text>
</comment>
<keyword evidence="1" id="KW-0732">Signal</keyword>
<dbReference type="Proteomes" id="UP001596043">
    <property type="component" value="Unassembled WGS sequence"/>
</dbReference>
<sequence>MKKHLIILCLLFLSFEITAQETQTTSVPDLVTDRPDATESPTVVPIGSLQVETGAFTTSFEKNGIKEEVFGYNTALLRYGILHNLELRVGWNFEEIQRTVNGNKLDNVQSGLSPLLFGAKIAIAQEKGWFPEVGLVGHIFLPFTASSDFKPDFTAANFRFAFNHTLSDRSGIAYNLGGRLGGESAEFAYIYSLSYGYSLTEKLSAYVEVYGDLPEDSSANHFWDAGLTYAIAPLIQLDATIGQSITEGQDLLLAVGVSFRIDKK</sequence>
<evidence type="ECO:0000256" key="1">
    <source>
        <dbReference type="SAM" id="SignalP"/>
    </source>
</evidence>
<proteinExistence type="predicted"/>
<evidence type="ECO:0000313" key="2">
    <source>
        <dbReference type="EMBL" id="MFC4635054.1"/>
    </source>
</evidence>
<dbReference type="InterPro" id="IPR025737">
    <property type="entry name" value="FApF"/>
</dbReference>
<dbReference type="Pfam" id="PF13557">
    <property type="entry name" value="Phenol_MetA_deg"/>
    <property type="match status" value="1"/>
</dbReference>
<evidence type="ECO:0000313" key="3">
    <source>
        <dbReference type="Proteomes" id="UP001596043"/>
    </source>
</evidence>
<organism evidence="2 3">
    <name type="scientific">Dokdonia ponticola</name>
    <dbReference type="NCBI Taxonomy" id="2041041"/>
    <lineage>
        <taxon>Bacteria</taxon>
        <taxon>Pseudomonadati</taxon>
        <taxon>Bacteroidota</taxon>
        <taxon>Flavobacteriia</taxon>
        <taxon>Flavobacteriales</taxon>
        <taxon>Flavobacteriaceae</taxon>
        <taxon>Dokdonia</taxon>
    </lineage>
</organism>
<feature type="signal peptide" evidence="1">
    <location>
        <begin position="1"/>
        <end position="19"/>
    </location>
</feature>